<dbReference type="InterPro" id="IPR050109">
    <property type="entry name" value="HTH-type_TetR-like_transc_reg"/>
</dbReference>
<keyword evidence="5" id="KW-1185">Reference proteome</keyword>
<gene>
    <name evidence="4" type="ORF">ACFP81_01805</name>
</gene>
<evidence type="ECO:0000256" key="2">
    <source>
        <dbReference type="PROSITE-ProRule" id="PRU00335"/>
    </source>
</evidence>
<organism evidence="4 5">
    <name type="scientific">Deinococcus lacus</name>
    <dbReference type="NCBI Taxonomy" id="392561"/>
    <lineage>
        <taxon>Bacteria</taxon>
        <taxon>Thermotogati</taxon>
        <taxon>Deinococcota</taxon>
        <taxon>Deinococci</taxon>
        <taxon>Deinococcales</taxon>
        <taxon>Deinococcaceae</taxon>
        <taxon>Deinococcus</taxon>
    </lineage>
</organism>
<dbReference type="Gene3D" id="1.10.357.10">
    <property type="entry name" value="Tetracycline Repressor, domain 2"/>
    <property type="match status" value="1"/>
</dbReference>
<feature type="DNA-binding region" description="H-T-H motif" evidence="2">
    <location>
        <begin position="29"/>
        <end position="48"/>
    </location>
</feature>
<evidence type="ECO:0000313" key="4">
    <source>
        <dbReference type="EMBL" id="MFC6590891.1"/>
    </source>
</evidence>
<dbReference type="InterPro" id="IPR036271">
    <property type="entry name" value="Tet_transcr_reg_TetR-rel_C_sf"/>
</dbReference>
<dbReference type="RefSeq" id="WP_380081897.1">
    <property type="nucleotide sequence ID" value="NZ_JBHSWD010000001.1"/>
</dbReference>
<protein>
    <submittedName>
        <fullName evidence="4">TetR/AcrR family transcriptional regulator</fullName>
    </submittedName>
</protein>
<dbReference type="Proteomes" id="UP001596297">
    <property type="component" value="Unassembled WGS sequence"/>
</dbReference>
<evidence type="ECO:0000256" key="1">
    <source>
        <dbReference type="ARBA" id="ARBA00023125"/>
    </source>
</evidence>
<proteinExistence type="predicted"/>
<dbReference type="PANTHER" id="PTHR30055:SF237">
    <property type="entry name" value="TRANSCRIPTIONAL REPRESSOR MCE3R"/>
    <property type="match status" value="1"/>
</dbReference>
<dbReference type="PRINTS" id="PR00455">
    <property type="entry name" value="HTHTETR"/>
</dbReference>
<comment type="caution">
    <text evidence="4">The sequence shown here is derived from an EMBL/GenBank/DDBJ whole genome shotgun (WGS) entry which is preliminary data.</text>
</comment>
<dbReference type="PROSITE" id="PS50977">
    <property type="entry name" value="HTH_TETR_2"/>
    <property type="match status" value="1"/>
</dbReference>
<accession>A0ABW1Y9H9</accession>
<dbReference type="PANTHER" id="PTHR30055">
    <property type="entry name" value="HTH-TYPE TRANSCRIPTIONAL REGULATOR RUTR"/>
    <property type="match status" value="1"/>
</dbReference>
<evidence type="ECO:0000259" key="3">
    <source>
        <dbReference type="PROSITE" id="PS50977"/>
    </source>
</evidence>
<dbReference type="InterPro" id="IPR009057">
    <property type="entry name" value="Homeodomain-like_sf"/>
</dbReference>
<reference evidence="5" key="1">
    <citation type="journal article" date="2019" name="Int. J. Syst. Evol. Microbiol.">
        <title>The Global Catalogue of Microorganisms (GCM) 10K type strain sequencing project: providing services to taxonomists for standard genome sequencing and annotation.</title>
        <authorList>
            <consortium name="The Broad Institute Genomics Platform"/>
            <consortium name="The Broad Institute Genome Sequencing Center for Infectious Disease"/>
            <person name="Wu L."/>
            <person name="Ma J."/>
        </authorList>
    </citation>
    <scope>NUCLEOTIDE SEQUENCE [LARGE SCALE GENOMIC DNA]</scope>
    <source>
        <strain evidence="5">CGMCC 1.15772</strain>
    </source>
</reference>
<evidence type="ECO:0000313" key="5">
    <source>
        <dbReference type="Proteomes" id="UP001596297"/>
    </source>
</evidence>
<dbReference type="InterPro" id="IPR001647">
    <property type="entry name" value="HTH_TetR"/>
</dbReference>
<dbReference type="SUPFAM" id="SSF48498">
    <property type="entry name" value="Tetracyclin repressor-like, C-terminal domain"/>
    <property type="match status" value="1"/>
</dbReference>
<sequence>MISSAPDTRRRILSEAARLFVERGYHGISMRELALAVGVTKPALYHHYADKEAVFLAIMEVSLASLEQMLVDAEAQSGIHAQLGTLVQALTESGTEQRMGLQLAPELKHISPERRHSFEQHYRRVWMGGLGRMLAQAAGRGEVRGDLPPTELVRAFMGLLYPLAMGAPLERPRETGEALLSVFFGGVTPQPERP</sequence>
<dbReference type="EMBL" id="JBHSWD010000001">
    <property type="protein sequence ID" value="MFC6590891.1"/>
    <property type="molecule type" value="Genomic_DNA"/>
</dbReference>
<keyword evidence="1 2" id="KW-0238">DNA-binding</keyword>
<dbReference type="SUPFAM" id="SSF46689">
    <property type="entry name" value="Homeodomain-like"/>
    <property type="match status" value="1"/>
</dbReference>
<name>A0ABW1Y9H9_9DEIO</name>
<feature type="domain" description="HTH tetR-type" evidence="3">
    <location>
        <begin position="6"/>
        <end position="66"/>
    </location>
</feature>
<dbReference type="Pfam" id="PF00440">
    <property type="entry name" value="TetR_N"/>
    <property type="match status" value="1"/>
</dbReference>